<reference evidence="2" key="1">
    <citation type="submission" date="2022-11" db="EMBL/GenBank/DDBJ databases">
        <title>Parathalassolutuus dongxingensis gen. nov., sp. nov., a novel member of family Oceanospirillaceae isolated from a coastal shrimp pond in Guangxi, China.</title>
        <authorList>
            <person name="Chen H."/>
        </authorList>
    </citation>
    <scope>NUCLEOTIDE SEQUENCE</scope>
    <source>
        <strain evidence="2">G-43</strain>
    </source>
</reference>
<dbReference type="InterPro" id="IPR010727">
    <property type="entry name" value="DUF1302"/>
</dbReference>
<dbReference type="EMBL" id="JAPNOA010000016">
    <property type="protein sequence ID" value="MCY0964435.1"/>
    <property type="molecule type" value="Genomic_DNA"/>
</dbReference>
<evidence type="ECO:0000256" key="1">
    <source>
        <dbReference type="SAM" id="SignalP"/>
    </source>
</evidence>
<dbReference type="Pfam" id="PF06980">
    <property type="entry name" value="DUF1302"/>
    <property type="match status" value="1"/>
</dbReference>
<name>A0A9X3ED33_9GAMM</name>
<proteinExistence type="predicted"/>
<accession>A0A9X3ED33</accession>
<sequence>MNNNMKGNFMPFTLKRLPVAMALATLATTSYGLDFNLGELEARLDNTISYGVSWRTEKPGSWQIMPGNGEATGNSASGSSFNYDDGTLNYKKGDIYTNVVKWTSDLELTYGNKGGFFRARAWYDTAIMDEETDFKPLNQQARDAAGKGIELLDAYVWSDFDIGDSPASLRVGRQVISWGESTFIQGGINSVNPVDASAFRKPGAELKEGLLPVNMVFASVGLNEAVSVEGFYQLKWEKTRTDPCGTFFSSADFIADGCGPVILAGSESELTYLEMRDQEIRQGTPLSARVAPVTERLPDSTPKDSGQYGLAMNWYAESLGDTEFGLYYMNIHSRLPYINGVVTNYAGGTTRLNENGRYDNNYPLYQIEYPEDIKIAGISFARATESGASVSGEVSYRPDMPLQWNAFELLLGGNAAPYSRLYQQRLAEAGGNAADLYGNLAKGYDEFDMWQAQTTYIVFFDRILGSDRLSLVSEVGVSYIPGLPDTDKARYGRSGAYGIGNNDGVWGLNDTTMATDFCSAAVNPLTGGVNSGQNANTSNCTDDGYVTKWSGGIRVRAALDYNNAFAGLNVTPVLSLGYDKGNGPEPGAQFIDDRVSTGIGVNFLYLNQTSVEVAYSNFSGGKYNQMKDRDNISLSAKYSF</sequence>
<dbReference type="Proteomes" id="UP001150830">
    <property type="component" value="Unassembled WGS sequence"/>
</dbReference>
<feature type="chain" id="PRO_5040746392" evidence="1">
    <location>
        <begin position="33"/>
        <end position="640"/>
    </location>
</feature>
<dbReference type="AlphaFoldDB" id="A0A9X3ED33"/>
<comment type="caution">
    <text evidence="2">The sequence shown here is derived from an EMBL/GenBank/DDBJ whole genome shotgun (WGS) entry which is preliminary data.</text>
</comment>
<dbReference type="RefSeq" id="WP_283172651.1">
    <property type="nucleotide sequence ID" value="NZ_JAPNOA010000016.1"/>
</dbReference>
<keyword evidence="1" id="KW-0732">Signal</keyword>
<keyword evidence="3" id="KW-1185">Reference proteome</keyword>
<protein>
    <submittedName>
        <fullName evidence="2">DUF1302 domain-containing protein</fullName>
    </submittedName>
</protein>
<evidence type="ECO:0000313" key="2">
    <source>
        <dbReference type="EMBL" id="MCY0964435.1"/>
    </source>
</evidence>
<feature type="signal peptide" evidence="1">
    <location>
        <begin position="1"/>
        <end position="32"/>
    </location>
</feature>
<organism evidence="2 3">
    <name type="scientific">Parathalassolituus penaei</name>
    <dbReference type="NCBI Taxonomy" id="2997323"/>
    <lineage>
        <taxon>Bacteria</taxon>
        <taxon>Pseudomonadati</taxon>
        <taxon>Pseudomonadota</taxon>
        <taxon>Gammaproteobacteria</taxon>
        <taxon>Oceanospirillales</taxon>
        <taxon>Oceanospirillaceae</taxon>
        <taxon>Parathalassolituus</taxon>
    </lineage>
</organism>
<gene>
    <name evidence="2" type="ORF">OUO13_04485</name>
</gene>
<evidence type="ECO:0000313" key="3">
    <source>
        <dbReference type="Proteomes" id="UP001150830"/>
    </source>
</evidence>